<gene>
    <name evidence="2" type="ORF">J437_LFUL014060</name>
</gene>
<keyword evidence="1" id="KW-0472">Membrane</keyword>
<evidence type="ECO:0000313" key="2">
    <source>
        <dbReference type="EMBL" id="KAG8238184.1"/>
    </source>
</evidence>
<dbReference type="AlphaFoldDB" id="A0A8K0KPR1"/>
<organism evidence="2 3">
    <name type="scientific">Ladona fulva</name>
    <name type="common">Scarce chaser dragonfly</name>
    <name type="synonym">Libellula fulva</name>
    <dbReference type="NCBI Taxonomy" id="123851"/>
    <lineage>
        <taxon>Eukaryota</taxon>
        <taxon>Metazoa</taxon>
        <taxon>Ecdysozoa</taxon>
        <taxon>Arthropoda</taxon>
        <taxon>Hexapoda</taxon>
        <taxon>Insecta</taxon>
        <taxon>Pterygota</taxon>
        <taxon>Palaeoptera</taxon>
        <taxon>Odonata</taxon>
        <taxon>Epiprocta</taxon>
        <taxon>Anisoptera</taxon>
        <taxon>Libelluloidea</taxon>
        <taxon>Libellulidae</taxon>
        <taxon>Ladona</taxon>
    </lineage>
</organism>
<feature type="non-terminal residue" evidence="2">
    <location>
        <position position="1"/>
    </location>
</feature>
<dbReference type="Proteomes" id="UP000792457">
    <property type="component" value="Unassembled WGS sequence"/>
</dbReference>
<feature type="transmembrane region" description="Helical" evidence="1">
    <location>
        <begin position="12"/>
        <end position="31"/>
    </location>
</feature>
<keyword evidence="1" id="KW-0812">Transmembrane</keyword>
<keyword evidence="3" id="KW-1185">Reference proteome</keyword>
<accession>A0A8K0KPR1</accession>
<proteinExistence type="predicted"/>
<evidence type="ECO:0000313" key="3">
    <source>
        <dbReference type="Proteomes" id="UP000792457"/>
    </source>
</evidence>
<evidence type="ECO:0000256" key="1">
    <source>
        <dbReference type="SAM" id="Phobius"/>
    </source>
</evidence>
<reference evidence="2" key="1">
    <citation type="submission" date="2013-04" db="EMBL/GenBank/DDBJ databases">
        <authorList>
            <person name="Qu J."/>
            <person name="Murali S.C."/>
            <person name="Bandaranaike D."/>
            <person name="Bellair M."/>
            <person name="Blankenburg K."/>
            <person name="Chao H."/>
            <person name="Dinh H."/>
            <person name="Doddapaneni H."/>
            <person name="Downs B."/>
            <person name="Dugan-Rocha S."/>
            <person name="Elkadiri S."/>
            <person name="Gnanaolivu R.D."/>
            <person name="Hernandez B."/>
            <person name="Javaid M."/>
            <person name="Jayaseelan J.C."/>
            <person name="Lee S."/>
            <person name="Li M."/>
            <person name="Ming W."/>
            <person name="Munidasa M."/>
            <person name="Muniz J."/>
            <person name="Nguyen L."/>
            <person name="Ongeri F."/>
            <person name="Osuji N."/>
            <person name="Pu L.-L."/>
            <person name="Puazo M."/>
            <person name="Qu C."/>
            <person name="Quiroz J."/>
            <person name="Raj R."/>
            <person name="Weissenberger G."/>
            <person name="Xin Y."/>
            <person name="Zou X."/>
            <person name="Han Y."/>
            <person name="Richards S."/>
            <person name="Worley K."/>
            <person name="Muzny D."/>
            <person name="Gibbs R."/>
        </authorList>
    </citation>
    <scope>NUCLEOTIDE SEQUENCE</scope>
    <source>
        <strain evidence="2">Sampled in the wild</strain>
    </source>
</reference>
<dbReference type="OrthoDB" id="10070774at2759"/>
<sequence>MAAVEFGTGKTIFILAIVVGCFAVLWPKIFYPMLQASINVPVTMENSQGCCDVIFEKDVNAQRIFSEMCGSVPGLKVGADGKPDPKACREEVLLICGIDIADVIRIDAKASSLFGSAAYRHRIQNLRAYNTSLCLKRNFGLDPSTIGAPRRMRLGPAPPTP</sequence>
<reference evidence="2" key="2">
    <citation type="submission" date="2017-10" db="EMBL/GenBank/DDBJ databases">
        <title>Ladona fulva Genome sequencing and assembly.</title>
        <authorList>
            <person name="Murali S."/>
            <person name="Richards S."/>
            <person name="Bandaranaike D."/>
            <person name="Bellair M."/>
            <person name="Blankenburg K."/>
            <person name="Chao H."/>
            <person name="Dinh H."/>
            <person name="Doddapaneni H."/>
            <person name="Dugan-Rocha S."/>
            <person name="Elkadiri S."/>
            <person name="Gnanaolivu R."/>
            <person name="Hernandez B."/>
            <person name="Skinner E."/>
            <person name="Javaid M."/>
            <person name="Lee S."/>
            <person name="Li M."/>
            <person name="Ming W."/>
            <person name="Munidasa M."/>
            <person name="Muniz J."/>
            <person name="Nguyen L."/>
            <person name="Hughes D."/>
            <person name="Osuji N."/>
            <person name="Pu L.-L."/>
            <person name="Puazo M."/>
            <person name="Qu C."/>
            <person name="Quiroz J."/>
            <person name="Raj R."/>
            <person name="Weissenberger G."/>
            <person name="Xin Y."/>
            <person name="Zou X."/>
            <person name="Han Y."/>
            <person name="Worley K."/>
            <person name="Muzny D."/>
            <person name="Gibbs R."/>
        </authorList>
    </citation>
    <scope>NUCLEOTIDE SEQUENCE</scope>
    <source>
        <strain evidence="2">Sampled in the wild</strain>
    </source>
</reference>
<dbReference type="EMBL" id="KZ309299">
    <property type="protein sequence ID" value="KAG8238184.1"/>
    <property type="molecule type" value="Genomic_DNA"/>
</dbReference>
<protein>
    <submittedName>
        <fullName evidence="2">Uncharacterized protein</fullName>
    </submittedName>
</protein>
<name>A0A8K0KPR1_LADFU</name>
<keyword evidence="1" id="KW-1133">Transmembrane helix</keyword>
<comment type="caution">
    <text evidence="2">The sequence shown here is derived from an EMBL/GenBank/DDBJ whole genome shotgun (WGS) entry which is preliminary data.</text>
</comment>